<feature type="signal peptide" evidence="1">
    <location>
        <begin position="1"/>
        <end position="28"/>
    </location>
</feature>
<dbReference type="Proteomes" id="UP000028058">
    <property type="component" value="Unassembled WGS sequence"/>
</dbReference>
<dbReference type="RefSeq" id="WP_043460585.1">
    <property type="nucleotide sequence ID" value="NZ_CP134822.1"/>
</dbReference>
<dbReference type="PANTHER" id="PTHR38847:SF1">
    <property type="entry name" value="PSEUDOURIDINE SYNTHASE RSUA_RLUA-LIKE DOMAIN-CONTAINING PROTEIN"/>
    <property type="match status" value="1"/>
</dbReference>
<evidence type="ECO:0000313" key="2">
    <source>
        <dbReference type="EMBL" id="RKM95379.1"/>
    </source>
</evidence>
<sequence length="211" mass="21787">MSGVLAAGGAAAALFASVLAGQSAPAEAAVPAEQAQVGIITVNGSGCPAGTAAVAVSPDNSSVIVSYSDYLARTGAGANAADHRKNCQLALDVRVPSGWTYTITGAEHRGYTHLVKGATGLQQSQYYFQGSSETAVNSRTFTGPYDSEWRISENTPAAEQVWAPCGAKRLLNINTELRVDAGSSGADAANIMAMESTKVPGATYQLKWKRC</sequence>
<dbReference type="InterPro" id="IPR025649">
    <property type="entry name" value="DUF4360"/>
</dbReference>
<protein>
    <submittedName>
        <fullName evidence="2">DUF4360 domain-containing protein</fullName>
    </submittedName>
</protein>
<name>A0A3M8F443_9ACTN</name>
<organism evidence="2 3">
    <name type="scientific">Streptomyces xinghaiensis</name>
    <dbReference type="NCBI Taxonomy" id="1038928"/>
    <lineage>
        <taxon>Bacteria</taxon>
        <taxon>Bacillati</taxon>
        <taxon>Actinomycetota</taxon>
        <taxon>Actinomycetes</taxon>
        <taxon>Kitasatosporales</taxon>
        <taxon>Streptomycetaceae</taxon>
        <taxon>Streptomyces</taxon>
    </lineage>
</organism>
<dbReference type="Pfam" id="PF14273">
    <property type="entry name" value="DUF4360"/>
    <property type="match status" value="1"/>
</dbReference>
<gene>
    <name evidence="2" type="ORF">SFRA_015085</name>
</gene>
<keyword evidence="1" id="KW-0732">Signal</keyword>
<keyword evidence="3" id="KW-1185">Reference proteome</keyword>
<feature type="chain" id="PRO_5043184467" evidence="1">
    <location>
        <begin position="29"/>
        <end position="211"/>
    </location>
</feature>
<comment type="caution">
    <text evidence="2">The sequence shown here is derived from an EMBL/GenBank/DDBJ whole genome shotgun (WGS) entry which is preliminary data.</text>
</comment>
<evidence type="ECO:0000256" key="1">
    <source>
        <dbReference type="SAM" id="SignalP"/>
    </source>
</evidence>
<dbReference type="EMBL" id="JNAD02000006">
    <property type="protein sequence ID" value="RKM95379.1"/>
    <property type="molecule type" value="Genomic_DNA"/>
</dbReference>
<evidence type="ECO:0000313" key="3">
    <source>
        <dbReference type="Proteomes" id="UP000028058"/>
    </source>
</evidence>
<dbReference type="PANTHER" id="PTHR38847">
    <property type="match status" value="1"/>
</dbReference>
<proteinExistence type="predicted"/>
<dbReference type="AlphaFoldDB" id="A0A3M8F443"/>
<reference evidence="2 3" key="1">
    <citation type="journal article" date="2014" name="Genome Announc.">
        <title>Draft Genome Sequence of Streptomyces fradiae ATCC 19609, a Strain Highly Sensitive to Antibiotics.</title>
        <authorList>
            <person name="Bekker O.B."/>
            <person name="Klimina K.M."/>
            <person name="Vatlin A.A."/>
            <person name="Zakharevich N.V."/>
            <person name="Kasianov A.S."/>
            <person name="Danilenko V.N."/>
        </authorList>
    </citation>
    <scope>NUCLEOTIDE SEQUENCE [LARGE SCALE GENOMIC DNA]</scope>
    <source>
        <strain evidence="2 3">ATCC 19609</strain>
    </source>
</reference>
<dbReference type="OrthoDB" id="4292795at2"/>
<accession>A0A3M8F443</accession>